<dbReference type="CDD" id="cd06261">
    <property type="entry name" value="TM_PBP2"/>
    <property type="match status" value="1"/>
</dbReference>
<reference evidence="9" key="2">
    <citation type="submission" date="2022-01" db="EMBL/GenBank/DDBJ databases">
        <title>Novel bile acid biosynthetic pathways are enriched in the microbiome of centenarians.</title>
        <authorList>
            <person name="Sato Y."/>
            <person name="Atarashi K."/>
            <person name="Plichta R.D."/>
            <person name="Arai Y."/>
            <person name="Sasajima S."/>
            <person name="Kearney M.S."/>
            <person name="Suda W."/>
            <person name="Takeshita K."/>
            <person name="Sasaki T."/>
            <person name="Okamoto S."/>
            <person name="Skelly N.A."/>
            <person name="Okamura Y."/>
            <person name="Vlamakis H."/>
            <person name="Li Y."/>
            <person name="Tanoue T."/>
            <person name="Takei H."/>
            <person name="Nittono H."/>
            <person name="Narushima S."/>
            <person name="Irie J."/>
            <person name="Itoh H."/>
            <person name="Moriya K."/>
            <person name="Sugiura Y."/>
            <person name="Suematsu M."/>
            <person name="Moritoki N."/>
            <person name="Shibata S."/>
            <person name="Littman R.D."/>
            <person name="Fischbach A.M."/>
            <person name="Uwamino Y."/>
            <person name="Inoue T."/>
            <person name="Honda A."/>
            <person name="Hattori M."/>
            <person name="Murai T."/>
            <person name="Xavier J.R."/>
            <person name="Hirose N."/>
            <person name="Honda K."/>
        </authorList>
    </citation>
    <scope>NUCLEOTIDE SEQUENCE</scope>
    <source>
        <strain evidence="9">CE91-St55</strain>
    </source>
</reference>
<feature type="transmembrane region" description="Helical" evidence="7">
    <location>
        <begin position="141"/>
        <end position="159"/>
    </location>
</feature>
<keyword evidence="4 7" id="KW-0812">Transmembrane</keyword>
<evidence type="ECO:0000256" key="2">
    <source>
        <dbReference type="ARBA" id="ARBA00022448"/>
    </source>
</evidence>
<dbReference type="OrthoDB" id="9761387at2"/>
<dbReference type="AlphaFoldDB" id="A0A174WSC0"/>
<evidence type="ECO:0000313" key="9">
    <source>
        <dbReference type="EMBL" id="GKH01496.1"/>
    </source>
</evidence>
<feature type="transmembrane region" description="Helical" evidence="7">
    <location>
        <begin position="20"/>
        <end position="42"/>
    </location>
</feature>
<feature type="transmembrane region" description="Helical" evidence="7">
    <location>
        <begin position="240"/>
        <end position="265"/>
    </location>
</feature>
<dbReference type="PANTHER" id="PTHR30193">
    <property type="entry name" value="ABC TRANSPORTER PERMEASE PROTEIN"/>
    <property type="match status" value="1"/>
</dbReference>
<comment type="similarity">
    <text evidence="7">Belongs to the binding-protein-dependent transport system permease family.</text>
</comment>
<gene>
    <name evidence="9" type="primary">yesP_4</name>
    <name evidence="9" type="ORF">CE91St55_34770</name>
    <name evidence="10" type="ORF">GNE07_26165</name>
</gene>
<keyword evidence="2 7" id="KW-0813">Transport</keyword>
<dbReference type="PROSITE" id="PS50928">
    <property type="entry name" value="ABC_TM1"/>
    <property type="match status" value="1"/>
</dbReference>
<dbReference type="SUPFAM" id="SSF161098">
    <property type="entry name" value="MetI-like"/>
    <property type="match status" value="1"/>
</dbReference>
<dbReference type="GO" id="GO:0005886">
    <property type="term" value="C:plasma membrane"/>
    <property type="evidence" value="ECO:0007669"/>
    <property type="project" value="UniProtKB-SubCell"/>
</dbReference>
<evidence type="ECO:0000256" key="5">
    <source>
        <dbReference type="ARBA" id="ARBA00022989"/>
    </source>
</evidence>
<dbReference type="RefSeq" id="WP_006771049.1">
    <property type="nucleotide sequence ID" value="NZ_BQNJ01000001.1"/>
</dbReference>
<dbReference type="Proteomes" id="UP000434223">
    <property type="component" value="Unassembled WGS sequence"/>
</dbReference>
<reference evidence="10 11" key="1">
    <citation type="submission" date="2019-09" db="EMBL/GenBank/DDBJ databases">
        <title>Draft genome sequencing of Hungatella hathewayi 123Y-2.</title>
        <authorList>
            <person name="Lv Q."/>
            <person name="Li S."/>
        </authorList>
    </citation>
    <scope>NUCLEOTIDE SEQUENCE [LARGE SCALE GENOMIC DNA]</scope>
    <source>
        <strain evidence="10 11">123Y-2</strain>
    </source>
</reference>
<organism evidence="10 11">
    <name type="scientific">Hungatella hathewayi</name>
    <dbReference type="NCBI Taxonomy" id="154046"/>
    <lineage>
        <taxon>Bacteria</taxon>
        <taxon>Bacillati</taxon>
        <taxon>Bacillota</taxon>
        <taxon>Clostridia</taxon>
        <taxon>Lachnospirales</taxon>
        <taxon>Lachnospiraceae</taxon>
        <taxon>Hungatella</taxon>
    </lineage>
</organism>
<accession>A0A174WSC0</accession>
<dbReference type="InterPro" id="IPR051393">
    <property type="entry name" value="ABC_transporter_permease"/>
</dbReference>
<dbReference type="Gene3D" id="1.10.3720.10">
    <property type="entry name" value="MetI-like"/>
    <property type="match status" value="1"/>
</dbReference>
<evidence type="ECO:0000256" key="6">
    <source>
        <dbReference type="ARBA" id="ARBA00023136"/>
    </source>
</evidence>
<name>A0A174WSC0_9FIRM</name>
<sequence>MIKTKKKIKKLHSANKIQEILMITPMTIGFLLFSVYPIIWVLRWSFFKYNGYSEPVFVGLGNFIRVFSRDPAYWNSLKNTFLIAGMKMIFEIPLALVLAVLLNNKIKGSSFFRVVFFLPSVFSIAVVGLIFSILFGAYNGIVNAILKNIGLITQNISWFSDKGHAMFVIILVSLWTTFGLNMIYFLMGLQNISKSLYECASIDGANEVQQFFYITMPLVAPILQLVLMLSVLGTMKMTDLILVLTNGAPGGSTEVVMTYIFKYFFSYGESAAMEVQFGYASSMAVVTAVILGIVTLIYLKVSKKMQEVEE</sequence>
<evidence type="ECO:0000256" key="3">
    <source>
        <dbReference type="ARBA" id="ARBA00022475"/>
    </source>
</evidence>
<dbReference type="EMBL" id="BQNJ01000001">
    <property type="protein sequence ID" value="GKH01496.1"/>
    <property type="molecule type" value="Genomic_DNA"/>
</dbReference>
<keyword evidence="3" id="KW-1003">Cell membrane</keyword>
<feature type="transmembrane region" description="Helical" evidence="7">
    <location>
        <begin position="114"/>
        <end position="135"/>
    </location>
</feature>
<evidence type="ECO:0000256" key="7">
    <source>
        <dbReference type="RuleBase" id="RU363032"/>
    </source>
</evidence>
<protein>
    <submittedName>
        <fullName evidence="9">ABC transporter permease protein YesP</fullName>
    </submittedName>
    <submittedName>
        <fullName evidence="10">ABC transporter permease subunit</fullName>
    </submittedName>
</protein>
<comment type="caution">
    <text evidence="10">The sequence shown here is derived from an EMBL/GenBank/DDBJ whole genome shotgun (WGS) entry which is preliminary data.</text>
</comment>
<dbReference type="EMBL" id="WNME01000027">
    <property type="protein sequence ID" value="MUB66508.1"/>
    <property type="molecule type" value="Genomic_DNA"/>
</dbReference>
<feature type="transmembrane region" description="Helical" evidence="7">
    <location>
        <begin position="211"/>
        <end position="233"/>
    </location>
</feature>
<feature type="transmembrane region" description="Helical" evidence="7">
    <location>
        <begin position="81"/>
        <end position="102"/>
    </location>
</feature>
<dbReference type="GeneID" id="93152322"/>
<dbReference type="InterPro" id="IPR000515">
    <property type="entry name" value="MetI-like"/>
</dbReference>
<dbReference type="PANTHER" id="PTHR30193:SF37">
    <property type="entry name" value="INNER MEMBRANE ABC TRANSPORTER PERMEASE PROTEIN YCJO"/>
    <property type="match status" value="1"/>
</dbReference>
<evidence type="ECO:0000313" key="10">
    <source>
        <dbReference type="EMBL" id="MUB66508.1"/>
    </source>
</evidence>
<evidence type="ECO:0000256" key="4">
    <source>
        <dbReference type="ARBA" id="ARBA00022692"/>
    </source>
</evidence>
<keyword evidence="5 7" id="KW-1133">Transmembrane helix</keyword>
<feature type="transmembrane region" description="Helical" evidence="7">
    <location>
        <begin position="166"/>
        <end position="187"/>
    </location>
</feature>
<feature type="domain" description="ABC transmembrane type-1" evidence="8">
    <location>
        <begin position="77"/>
        <end position="298"/>
    </location>
</feature>
<evidence type="ECO:0000313" key="11">
    <source>
        <dbReference type="Proteomes" id="UP000434223"/>
    </source>
</evidence>
<dbReference type="Proteomes" id="UP001055091">
    <property type="component" value="Unassembled WGS sequence"/>
</dbReference>
<evidence type="ECO:0000259" key="8">
    <source>
        <dbReference type="PROSITE" id="PS50928"/>
    </source>
</evidence>
<keyword evidence="6 7" id="KW-0472">Membrane</keyword>
<dbReference type="Pfam" id="PF00528">
    <property type="entry name" value="BPD_transp_1"/>
    <property type="match status" value="1"/>
</dbReference>
<dbReference type="GO" id="GO:0055085">
    <property type="term" value="P:transmembrane transport"/>
    <property type="evidence" value="ECO:0007669"/>
    <property type="project" value="InterPro"/>
</dbReference>
<dbReference type="InterPro" id="IPR035906">
    <property type="entry name" value="MetI-like_sf"/>
</dbReference>
<comment type="subcellular location">
    <subcellularLocation>
        <location evidence="1 7">Cell membrane</location>
        <topology evidence="1 7">Multi-pass membrane protein</topology>
    </subcellularLocation>
</comment>
<evidence type="ECO:0000256" key="1">
    <source>
        <dbReference type="ARBA" id="ARBA00004651"/>
    </source>
</evidence>
<proteinExistence type="inferred from homology"/>
<feature type="transmembrane region" description="Helical" evidence="7">
    <location>
        <begin position="277"/>
        <end position="299"/>
    </location>
</feature>